<organism evidence="1">
    <name type="scientific">Arundo donax</name>
    <name type="common">Giant reed</name>
    <name type="synonym">Donax arundinaceus</name>
    <dbReference type="NCBI Taxonomy" id="35708"/>
    <lineage>
        <taxon>Eukaryota</taxon>
        <taxon>Viridiplantae</taxon>
        <taxon>Streptophyta</taxon>
        <taxon>Embryophyta</taxon>
        <taxon>Tracheophyta</taxon>
        <taxon>Spermatophyta</taxon>
        <taxon>Magnoliopsida</taxon>
        <taxon>Liliopsida</taxon>
        <taxon>Poales</taxon>
        <taxon>Poaceae</taxon>
        <taxon>PACMAD clade</taxon>
        <taxon>Arundinoideae</taxon>
        <taxon>Arundineae</taxon>
        <taxon>Arundo</taxon>
    </lineage>
</organism>
<sequence>MSHAKTREIILCCMGMCMKQFAKLLRNGVLMDGFKTSELSAPLVRINEGNRFSDAMLRANFFVILVKNQSAPSETVDARRAAAEAIVASGLLEEANFVASSVSNLYFLQNAMKAVSKRNACKLLSQCV</sequence>
<name>A0A0A9G246_ARUDO</name>
<dbReference type="PANTHER" id="PTHR14387:SF0">
    <property type="entry name" value="DUF2428 DOMAIN-CONTAINING PROTEIN"/>
    <property type="match status" value="1"/>
</dbReference>
<dbReference type="EMBL" id="GBRH01178761">
    <property type="protein sequence ID" value="JAE19135.1"/>
    <property type="molecule type" value="Transcribed_RNA"/>
</dbReference>
<accession>A0A0A9G246</accession>
<proteinExistence type="predicted"/>
<dbReference type="PANTHER" id="PTHR14387">
    <property type="entry name" value="THADA/DEATH RECEPTOR INTERACTING PROTEIN"/>
    <property type="match status" value="1"/>
</dbReference>
<reference evidence="1" key="1">
    <citation type="submission" date="2014-09" db="EMBL/GenBank/DDBJ databases">
        <authorList>
            <person name="Magalhaes I.L.F."/>
            <person name="Oliveira U."/>
            <person name="Santos F.R."/>
            <person name="Vidigal T.H.D.A."/>
            <person name="Brescovit A.D."/>
            <person name="Santos A.J."/>
        </authorList>
    </citation>
    <scope>NUCLEOTIDE SEQUENCE</scope>
    <source>
        <tissue evidence="1">Shoot tissue taken approximately 20 cm above the soil surface</tissue>
    </source>
</reference>
<dbReference type="GO" id="GO:0030488">
    <property type="term" value="P:tRNA methylation"/>
    <property type="evidence" value="ECO:0007669"/>
    <property type="project" value="TreeGrafter"/>
</dbReference>
<evidence type="ECO:0000313" key="1">
    <source>
        <dbReference type="EMBL" id="JAE19135.1"/>
    </source>
</evidence>
<dbReference type="GO" id="GO:0005829">
    <property type="term" value="C:cytosol"/>
    <property type="evidence" value="ECO:0007669"/>
    <property type="project" value="TreeGrafter"/>
</dbReference>
<dbReference type="AlphaFoldDB" id="A0A0A9G246"/>
<reference evidence="1" key="2">
    <citation type="journal article" date="2015" name="Data Brief">
        <title>Shoot transcriptome of the giant reed, Arundo donax.</title>
        <authorList>
            <person name="Barrero R.A."/>
            <person name="Guerrero F.D."/>
            <person name="Moolhuijzen P."/>
            <person name="Goolsby J.A."/>
            <person name="Tidwell J."/>
            <person name="Bellgard S.E."/>
            <person name="Bellgard M.I."/>
        </authorList>
    </citation>
    <scope>NUCLEOTIDE SEQUENCE</scope>
    <source>
        <tissue evidence="1">Shoot tissue taken approximately 20 cm above the soil surface</tissue>
    </source>
</reference>
<protein>
    <submittedName>
        <fullName evidence="1">Uncharacterized protein</fullName>
    </submittedName>
</protein>
<dbReference type="InterPro" id="IPR051954">
    <property type="entry name" value="tRNA_methyltransferase_THADA"/>
</dbReference>